<evidence type="ECO:0000259" key="4">
    <source>
        <dbReference type="Pfam" id="PF04548"/>
    </source>
</evidence>
<keyword evidence="6" id="KW-1185">Reference proteome</keyword>
<dbReference type="InterPro" id="IPR027417">
    <property type="entry name" value="P-loop_NTPase"/>
</dbReference>
<dbReference type="EnsemblMetazoa" id="Aqu2.1.27147_001">
    <property type="protein sequence ID" value="Aqu2.1.27147_001"/>
    <property type="gene ID" value="Aqu2.1.27147"/>
</dbReference>
<dbReference type="eggNOG" id="ENOG502S5W8">
    <property type="taxonomic scope" value="Eukaryota"/>
</dbReference>
<feature type="domain" description="AIG1-type G" evidence="4">
    <location>
        <begin position="11"/>
        <end position="138"/>
    </location>
</feature>
<gene>
    <name evidence="5" type="primary">105313388</name>
</gene>
<dbReference type="PANTHER" id="PTHR32046:SF12">
    <property type="entry name" value="AIG1-TYPE G DOMAIN-CONTAINING PROTEIN"/>
    <property type="match status" value="1"/>
</dbReference>
<dbReference type="Pfam" id="PF04548">
    <property type="entry name" value="AIG1"/>
    <property type="match status" value="1"/>
</dbReference>
<keyword evidence="2" id="KW-0547">Nucleotide-binding</keyword>
<dbReference type="OrthoDB" id="2386367at2759"/>
<dbReference type="EnsemblMetazoa" id="XM_011406774.1">
    <property type="protein sequence ID" value="XP_011405076.1"/>
    <property type="gene ID" value="LOC105313388"/>
</dbReference>
<organism evidence="5">
    <name type="scientific">Amphimedon queenslandica</name>
    <name type="common">Sponge</name>
    <dbReference type="NCBI Taxonomy" id="400682"/>
    <lineage>
        <taxon>Eukaryota</taxon>
        <taxon>Metazoa</taxon>
        <taxon>Porifera</taxon>
        <taxon>Demospongiae</taxon>
        <taxon>Heteroscleromorpha</taxon>
        <taxon>Haplosclerida</taxon>
        <taxon>Niphatidae</taxon>
        <taxon>Amphimedon</taxon>
    </lineage>
</organism>
<proteinExistence type="inferred from homology"/>
<reference evidence="5" key="2">
    <citation type="submission" date="2017-05" db="UniProtKB">
        <authorList>
            <consortium name="EnsemblMetazoa"/>
        </authorList>
    </citation>
    <scope>IDENTIFICATION</scope>
</reference>
<dbReference type="Gene3D" id="3.40.50.300">
    <property type="entry name" value="P-loop containing nucleotide triphosphate hydrolases"/>
    <property type="match status" value="1"/>
</dbReference>
<dbReference type="GO" id="GO:0005525">
    <property type="term" value="F:GTP binding"/>
    <property type="evidence" value="ECO:0007669"/>
    <property type="project" value="InterPro"/>
</dbReference>
<evidence type="ECO:0000313" key="6">
    <source>
        <dbReference type="Proteomes" id="UP000007879"/>
    </source>
</evidence>
<dbReference type="KEGG" id="aqu:105313388"/>
<dbReference type="AlphaFoldDB" id="A0A1X7UHA4"/>
<evidence type="ECO:0000256" key="2">
    <source>
        <dbReference type="ARBA" id="ARBA00022741"/>
    </source>
</evidence>
<keyword evidence="3" id="KW-0175">Coiled coil</keyword>
<comment type="similarity">
    <text evidence="1">Belongs to the TRAFAC class TrmE-Era-EngA-EngB-Septin-like GTPase superfamily. AIG1/Toc34/Toc159-like paraseptin GTPase family. IAN subfamily.</text>
</comment>
<dbReference type="SUPFAM" id="SSF52540">
    <property type="entry name" value="P-loop containing nucleoside triphosphate hydrolases"/>
    <property type="match status" value="1"/>
</dbReference>
<dbReference type="PANTHER" id="PTHR32046">
    <property type="entry name" value="G DOMAIN-CONTAINING PROTEIN"/>
    <property type="match status" value="1"/>
</dbReference>
<dbReference type="InterPro" id="IPR006703">
    <property type="entry name" value="G_AIG1"/>
</dbReference>
<evidence type="ECO:0000313" key="5">
    <source>
        <dbReference type="EnsemblMetazoa" id="Aqu2.1.27147_001"/>
    </source>
</evidence>
<evidence type="ECO:0000256" key="1">
    <source>
        <dbReference type="ARBA" id="ARBA00008535"/>
    </source>
</evidence>
<evidence type="ECO:0000256" key="3">
    <source>
        <dbReference type="SAM" id="Coils"/>
    </source>
</evidence>
<reference evidence="6" key="1">
    <citation type="journal article" date="2010" name="Nature">
        <title>The Amphimedon queenslandica genome and the evolution of animal complexity.</title>
        <authorList>
            <person name="Srivastava M."/>
            <person name="Simakov O."/>
            <person name="Chapman J."/>
            <person name="Fahey B."/>
            <person name="Gauthier M.E."/>
            <person name="Mitros T."/>
            <person name="Richards G.S."/>
            <person name="Conaco C."/>
            <person name="Dacre M."/>
            <person name="Hellsten U."/>
            <person name="Larroux C."/>
            <person name="Putnam N.H."/>
            <person name="Stanke M."/>
            <person name="Adamska M."/>
            <person name="Darling A."/>
            <person name="Degnan S.M."/>
            <person name="Oakley T.H."/>
            <person name="Plachetzki D.C."/>
            <person name="Zhai Y."/>
            <person name="Adamski M."/>
            <person name="Calcino A."/>
            <person name="Cummins S.F."/>
            <person name="Goodstein D.M."/>
            <person name="Harris C."/>
            <person name="Jackson D.J."/>
            <person name="Leys S.P."/>
            <person name="Shu S."/>
            <person name="Woodcroft B.J."/>
            <person name="Vervoort M."/>
            <person name="Kosik K.S."/>
            <person name="Manning G."/>
            <person name="Degnan B.M."/>
            <person name="Rokhsar D.S."/>
        </authorList>
    </citation>
    <scope>NUCLEOTIDE SEQUENCE [LARGE SCALE GENOMIC DNA]</scope>
</reference>
<name>A0A1X7UHA4_AMPQE</name>
<dbReference type="InParanoid" id="A0A1X7UHA4"/>
<accession>A0A1X7UHA4</accession>
<dbReference type="Proteomes" id="UP000007879">
    <property type="component" value="Unassembled WGS sequence"/>
</dbReference>
<protein>
    <recommendedName>
        <fullName evidence="4">AIG1-type G domain-containing protein</fullName>
    </recommendedName>
</protein>
<sequence>MQSKTSDALKYTVSLGDINVEIIDTPGLGDSKGIEQDKKHVTKIIDTLKKEDYVNCVCLIVNGRSSRMSATLSYVLSEITSILPKTILNNIIVVFTNTTGLLQLSFDLGALKHYFGQNLEHSYYIENPYCLFEKANKKKGLMSKELLAESLKDEFERTAKTLNKLFATMKSFELVQTNNFLQLYEKKEKIEVTVAEALKKYDTQLEITAEIEKKEKEISDAVSKSQYNEKYKERQTSTCRESISTSHHNTICTAKECFSTCHEHCILPRTVEAINFKSCIRMNGDYCTVCGHHYSSHQHLYVKYIDVERVWWTINADMERRFLEAKNDKERATLLKKELQEKHDAIIKEKEKLFEILNQAIKEFQALGINHSFKKVLKNQVSFIEHHLEGQADLDPNSSGAKRLEESRKELKKKIEIIKELKSNFQLLSTIVQ</sequence>
<dbReference type="OMA" id="ICTAKEC"/>
<feature type="coiled-coil region" evidence="3">
    <location>
        <begin position="322"/>
        <end position="367"/>
    </location>
</feature>